<dbReference type="PANTHER" id="PTHR40393:SF1">
    <property type="entry name" value="LYSINE BIOSYNTHESIS PROTEIN-RELATED"/>
    <property type="match status" value="1"/>
</dbReference>
<dbReference type="EMBL" id="BNJF01000001">
    <property type="protein sequence ID" value="GHO44900.1"/>
    <property type="molecule type" value="Genomic_DNA"/>
</dbReference>
<gene>
    <name evidence="1" type="ORF">KSX_30630</name>
</gene>
<proteinExistence type="predicted"/>
<evidence type="ECO:0000313" key="2">
    <source>
        <dbReference type="Proteomes" id="UP000612362"/>
    </source>
</evidence>
<dbReference type="SUPFAM" id="SSF161187">
    <property type="entry name" value="YfgJ-like"/>
    <property type="match status" value="1"/>
</dbReference>
<sequence length="60" mass="6543">MISHPTQIASCPECAGEVELRDVMVGEIIYCPDCNAELEVLNLEQPEVGLAPEVAEDWGE</sequence>
<reference evidence="1" key="1">
    <citation type="submission" date="2020-10" db="EMBL/GenBank/DDBJ databases">
        <title>Taxonomic study of unclassified bacteria belonging to the class Ktedonobacteria.</title>
        <authorList>
            <person name="Yabe S."/>
            <person name="Wang C.M."/>
            <person name="Zheng Y."/>
            <person name="Sakai Y."/>
            <person name="Cavaletti L."/>
            <person name="Monciardini P."/>
            <person name="Donadio S."/>
        </authorList>
    </citation>
    <scope>NUCLEOTIDE SEQUENCE</scope>
    <source>
        <strain evidence="1">SOSP1-1</strain>
    </source>
</reference>
<evidence type="ECO:0000313" key="1">
    <source>
        <dbReference type="EMBL" id="GHO44900.1"/>
    </source>
</evidence>
<dbReference type="NCBIfam" id="TIGR01206">
    <property type="entry name" value="lysW"/>
    <property type="match status" value="1"/>
</dbReference>
<dbReference type="PANTHER" id="PTHR40393">
    <property type="entry name" value="LYSINE BIOSYNTHESIS PROTEIN-RELATED-RELATED"/>
    <property type="match status" value="1"/>
</dbReference>
<dbReference type="Gene3D" id="2.20.28.160">
    <property type="match status" value="1"/>
</dbReference>
<dbReference type="AlphaFoldDB" id="A0A8J3MTZ5"/>
<accession>A0A8J3MTZ5</accession>
<dbReference type="Proteomes" id="UP000612362">
    <property type="component" value="Unassembled WGS sequence"/>
</dbReference>
<protein>
    <submittedName>
        <fullName evidence="1">Lysine biosynthesis protein LysW</fullName>
    </submittedName>
</protein>
<dbReference type="Pfam" id="PF21344">
    <property type="entry name" value="Zn_ribbon_LysW"/>
    <property type="match status" value="1"/>
</dbReference>
<dbReference type="InterPro" id="IPR005906">
    <property type="entry name" value="LysW"/>
</dbReference>
<organism evidence="1 2">
    <name type="scientific">Ktedonospora formicarum</name>
    <dbReference type="NCBI Taxonomy" id="2778364"/>
    <lineage>
        <taxon>Bacteria</taxon>
        <taxon>Bacillati</taxon>
        <taxon>Chloroflexota</taxon>
        <taxon>Ktedonobacteria</taxon>
        <taxon>Ktedonobacterales</taxon>
        <taxon>Ktedonobacteraceae</taxon>
        <taxon>Ktedonospora</taxon>
    </lineage>
</organism>
<name>A0A8J3MTZ5_9CHLR</name>
<keyword evidence="2" id="KW-1185">Reference proteome</keyword>
<dbReference type="CDD" id="cd13946">
    <property type="entry name" value="LysW"/>
    <property type="match status" value="1"/>
</dbReference>
<comment type="caution">
    <text evidence="1">The sequence shown here is derived from an EMBL/GenBank/DDBJ whole genome shotgun (WGS) entry which is preliminary data.</text>
</comment>
<dbReference type="RefSeq" id="WP_220194263.1">
    <property type="nucleotide sequence ID" value="NZ_BNJF01000001.1"/>
</dbReference>